<dbReference type="PANTHER" id="PTHR43792:SF1">
    <property type="entry name" value="N-ACETYLTRANSFERASE DOMAIN-CONTAINING PROTEIN"/>
    <property type="match status" value="1"/>
</dbReference>
<dbReference type="InterPro" id="IPR016181">
    <property type="entry name" value="Acyl_CoA_acyltransferase"/>
</dbReference>
<dbReference type="PROSITE" id="PS51186">
    <property type="entry name" value="GNAT"/>
    <property type="match status" value="1"/>
</dbReference>
<gene>
    <name evidence="2" type="ORF">SAMN05216602_0332</name>
</gene>
<dbReference type="GO" id="GO:0016747">
    <property type="term" value="F:acyltransferase activity, transferring groups other than amino-acyl groups"/>
    <property type="evidence" value="ECO:0007669"/>
    <property type="project" value="InterPro"/>
</dbReference>
<dbReference type="EMBL" id="FORC01000001">
    <property type="protein sequence ID" value="SFI26513.1"/>
    <property type="molecule type" value="Genomic_DNA"/>
</dbReference>
<feature type="domain" description="N-acetyltransferase" evidence="1">
    <location>
        <begin position="15"/>
        <end position="174"/>
    </location>
</feature>
<dbReference type="InterPro" id="IPR000182">
    <property type="entry name" value="GNAT_dom"/>
</dbReference>
<protein>
    <submittedName>
        <fullName evidence="2">Protein N-acetyltransferase, RimJ/RimL family</fullName>
    </submittedName>
</protein>
<sequence length="179" mass="19832">MKELDGKLVLMTERLLVRRWMPDDLEPLLRIYGDVEAMRWVGDGVALTPQQAANWLEVTANNYRQRGYGMYTVTLRDGGSVIGFCGLVHPDDQEKPELKYAFAREHWGHGYASEVVCALLPYAARQLGLAQIIATVAPDNAASRRVLSKAGMTLIDTRAEDDGSQSLLMSCHPPAVAMQ</sequence>
<dbReference type="InterPro" id="IPR051531">
    <property type="entry name" value="N-acetyltransferase"/>
</dbReference>
<dbReference type="Pfam" id="PF13302">
    <property type="entry name" value="Acetyltransf_3"/>
    <property type="match status" value="1"/>
</dbReference>
<dbReference type="SUPFAM" id="SSF55729">
    <property type="entry name" value="Acyl-CoA N-acyltransferases (Nat)"/>
    <property type="match status" value="1"/>
</dbReference>
<dbReference type="PANTHER" id="PTHR43792">
    <property type="entry name" value="GNAT FAMILY, PUTATIVE (AFU_ORTHOLOGUE AFUA_3G00765)-RELATED-RELATED"/>
    <property type="match status" value="1"/>
</dbReference>
<keyword evidence="2" id="KW-0808">Transferase</keyword>
<name>A0A1I3GT04_9GAMM</name>
<dbReference type="OrthoDB" id="9801656at2"/>
<dbReference type="AlphaFoldDB" id="A0A1I3GT04"/>
<evidence type="ECO:0000313" key="3">
    <source>
        <dbReference type="Proteomes" id="UP000183018"/>
    </source>
</evidence>
<proteinExistence type="predicted"/>
<reference evidence="3" key="1">
    <citation type="submission" date="2016-10" db="EMBL/GenBank/DDBJ databases">
        <authorList>
            <person name="Varghese N."/>
            <person name="Submissions S."/>
        </authorList>
    </citation>
    <scope>NUCLEOTIDE SEQUENCE [LARGE SCALE GENOMIC DNA]</scope>
    <source>
        <strain evidence="3">LMG 22563</strain>
    </source>
</reference>
<dbReference type="Gene3D" id="3.40.630.30">
    <property type="match status" value="1"/>
</dbReference>
<dbReference type="STRING" id="289370.SAMN05216602_0332"/>
<organism evidence="2 3">
    <name type="scientific">Phytopseudomonas argentinensis</name>
    <dbReference type="NCBI Taxonomy" id="289370"/>
    <lineage>
        <taxon>Bacteria</taxon>
        <taxon>Pseudomonadati</taxon>
        <taxon>Pseudomonadota</taxon>
        <taxon>Gammaproteobacteria</taxon>
        <taxon>Pseudomonadales</taxon>
        <taxon>Pseudomonadaceae</taxon>
        <taxon>Phytopseudomonas</taxon>
    </lineage>
</organism>
<evidence type="ECO:0000259" key="1">
    <source>
        <dbReference type="PROSITE" id="PS51186"/>
    </source>
</evidence>
<keyword evidence="3" id="KW-1185">Reference proteome</keyword>
<accession>A0A1I3GT04</accession>
<dbReference type="RefSeq" id="WP_074880173.1">
    <property type="nucleotide sequence ID" value="NZ_FORC01000001.1"/>
</dbReference>
<evidence type="ECO:0000313" key="2">
    <source>
        <dbReference type="EMBL" id="SFI26513.1"/>
    </source>
</evidence>
<dbReference type="Proteomes" id="UP000183018">
    <property type="component" value="Unassembled WGS sequence"/>
</dbReference>